<reference evidence="3 4" key="1">
    <citation type="journal article" date="2016" name="J. Microbiol.">
        <title>Dankookia rubra gen. nov., sp. nov., an alphaproteobacterium isolated from sediment of a shallow stream.</title>
        <authorList>
            <person name="Kim W.H."/>
            <person name="Kim D.H."/>
            <person name="Kang K."/>
            <person name="Ahn T.Y."/>
        </authorList>
    </citation>
    <scope>NUCLEOTIDE SEQUENCE [LARGE SCALE GENOMIC DNA]</scope>
    <source>
        <strain evidence="3 4">JCM30602</strain>
    </source>
</reference>
<protein>
    <submittedName>
        <fullName evidence="3">Tripartite tricarboxylate transporter substrate binding protein</fullName>
    </submittedName>
</protein>
<dbReference type="PIRSF" id="PIRSF017082">
    <property type="entry name" value="YflP"/>
    <property type="match status" value="1"/>
</dbReference>
<dbReference type="InterPro" id="IPR042100">
    <property type="entry name" value="Bug_dom1"/>
</dbReference>
<evidence type="ECO:0000313" key="3">
    <source>
        <dbReference type="EMBL" id="TDH59929.1"/>
    </source>
</evidence>
<dbReference type="AlphaFoldDB" id="A0A4R5QBH0"/>
<keyword evidence="2" id="KW-0732">Signal</keyword>
<dbReference type="PANTHER" id="PTHR42928">
    <property type="entry name" value="TRICARBOXYLATE-BINDING PROTEIN"/>
    <property type="match status" value="1"/>
</dbReference>
<comment type="similarity">
    <text evidence="1">Belongs to the UPF0065 (bug) family.</text>
</comment>
<gene>
    <name evidence="3" type="ORF">E2C06_24755</name>
</gene>
<keyword evidence="4" id="KW-1185">Reference proteome</keyword>
<dbReference type="SUPFAM" id="SSF53850">
    <property type="entry name" value="Periplasmic binding protein-like II"/>
    <property type="match status" value="1"/>
</dbReference>
<dbReference type="Gene3D" id="3.40.190.150">
    <property type="entry name" value="Bordetella uptake gene, domain 1"/>
    <property type="match status" value="1"/>
</dbReference>
<organism evidence="3 4">
    <name type="scientific">Dankookia rubra</name>
    <dbReference type="NCBI Taxonomy" id="1442381"/>
    <lineage>
        <taxon>Bacteria</taxon>
        <taxon>Pseudomonadati</taxon>
        <taxon>Pseudomonadota</taxon>
        <taxon>Alphaproteobacteria</taxon>
        <taxon>Acetobacterales</taxon>
        <taxon>Roseomonadaceae</taxon>
        <taxon>Dankookia</taxon>
    </lineage>
</organism>
<proteinExistence type="inferred from homology"/>
<dbReference type="Pfam" id="PF03401">
    <property type="entry name" value="TctC"/>
    <property type="match status" value="1"/>
</dbReference>
<dbReference type="Proteomes" id="UP000295096">
    <property type="component" value="Unassembled WGS sequence"/>
</dbReference>
<comment type="caution">
    <text evidence="3">The sequence shown here is derived from an EMBL/GenBank/DDBJ whole genome shotgun (WGS) entry which is preliminary data.</text>
</comment>
<dbReference type="RefSeq" id="WP_133291267.1">
    <property type="nucleotide sequence ID" value="NZ_SMSJ01000049.1"/>
</dbReference>
<sequence>MTRRLKLACLAGLALCAFAPPALAQGSYPQRPIRLIVPFAPGGGSDVAGRLAAQCMTPKLGQAVVVENRGGAGGTIGMEAVAKGTADGYTFAFLTTSSAALNVFLYRNLNFDIQRDFQAVGEVGRSPSVLAVRRGLATDVAGLRAAGSRSGGLTYGSGGNGTVPHLTGAMLGRALGVETTHVPYRGSGPALTAVVAGQVDMLLEAVPVVLGQIQEGLVRPLAVASPRRDPLLPDVPTSVEAGLPGFEIENWYGVFAPSRVPASVVETVARALREGLAEPACQARLREMGLSGGTSDPAAFRAYWQAELDRWGPIVAASGMQMD</sequence>
<dbReference type="EMBL" id="SMSJ01000049">
    <property type="protein sequence ID" value="TDH59929.1"/>
    <property type="molecule type" value="Genomic_DNA"/>
</dbReference>
<dbReference type="CDD" id="cd13578">
    <property type="entry name" value="PBP2_Bug27"/>
    <property type="match status" value="1"/>
</dbReference>
<dbReference type="InterPro" id="IPR005064">
    <property type="entry name" value="BUG"/>
</dbReference>
<accession>A0A4R5QBH0</accession>
<evidence type="ECO:0000256" key="2">
    <source>
        <dbReference type="SAM" id="SignalP"/>
    </source>
</evidence>
<evidence type="ECO:0000313" key="4">
    <source>
        <dbReference type="Proteomes" id="UP000295096"/>
    </source>
</evidence>
<dbReference type="PANTHER" id="PTHR42928:SF5">
    <property type="entry name" value="BLR1237 PROTEIN"/>
    <property type="match status" value="1"/>
</dbReference>
<feature type="chain" id="PRO_5020351503" evidence="2">
    <location>
        <begin position="25"/>
        <end position="323"/>
    </location>
</feature>
<feature type="signal peptide" evidence="2">
    <location>
        <begin position="1"/>
        <end position="24"/>
    </location>
</feature>
<dbReference type="Gene3D" id="3.40.190.10">
    <property type="entry name" value="Periplasmic binding protein-like II"/>
    <property type="match status" value="1"/>
</dbReference>
<evidence type="ECO:0000256" key="1">
    <source>
        <dbReference type="ARBA" id="ARBA00006987"/>
    </source>
</evidence>
<name>A0A4R5QBH0_9PROT</name>
<dbReference type="OrthoDB" id="8443386at2"/>